<protein>
    <submittedName>
        <fullName evidence="1">Uncharacterized protein</fullName>
    </submittedName>
</protein>
<accession>A0A2J0YWZ9</accession>
<comment type="caution">
    <text evidence="1">The sequence shown here is derived from an EMBL/GenBank/DDBJ whole genome shotgun (WGS) entry which is preliminary data.</text>
</comment>
<dbReference type="RefSeq" id="WP_100673852.1">
    <property type="nucleotide sequence ID" value="NZ_NJGD01000014.1"/>
</dbReference>
<name>A0A2J0YWZ9_RHIML</name>
<proteinExistence type="predicted"/>
<gene>
    <name evidence="1" type="ORF">CEJ86_24800</name>
</gene>
<organism evidence="1 2">
    <name type="scientific">Rhizobium meliloti</name>
    <name type="common">Ensifer meliloti</name>
    <name type="synonym">Sinorhizobium meliloti</name>
    <dbReference type="NCBI Taxonomy" id="382"/>
    <lineage>
        <taxon>Bacteria</taxon>
        <taxon>Pseudomonadati</taxon>
        <taxon>Pseudomonadota</taxon>
        <taxon>Alphaproteobacteria</taxon>
        <taxon>Hyphomicrobiales</taxon>
        <taxon>Rhizobiaceae</taxon>
        <taxon>Sinorhizobium/Ensifer group</taxon>
        <taxon>Sinorhizobium</taxon>
    </lineage>
</organism>
<dbReference type="Proteomes" id="UP000231987">
    <property type="component" value="Unassembled WGS sequence"/>
</dbReference>
<sequence>MSAEQSYTFYTHSIAAESESDRWAYTGIPDIFYGDAESARREVLALRDEVTAEPEEEWSPRRLEKIETLPISKETVLALLNDGVGSIVKSYEVIDVID</sequence>
<evidence type="ECO:0000313" key="1">
    <source>
        <dbReference type="EMBL" id="PJR12799.1"/>
    </source>
</evidence>
<dbReference type="EMBL" id="NJGD01000014">
    <property type="protein sequence ID" value="PJR12799.1"/>
    <property type="molecule type" value="Genomic_DNA"/>
</dbReference>
<reference evidence="1 2" key="1">
    <citation type="submission" date="2017-06" db="EMBL/GenBank/DDBJ databases">
        <title>Ensifer strains isolated from leguminous trees and herbs display diverse denitrification phenotypes with some acting as strong N2O sinks.</title>
        <authorList>
            <person name="Woliy K."/>
            <person name="Mania D."/>
            <person name="Bakken L.R."/>
            <person name="Frostegard A."/>
        </authorList>
    </citation>
    <scope>NUCLEOTIDE SEQUENCE [LARGE SCALE GENOMIC DNA]</scope>
    <source>
        <strain evidence="1 2">AC50a</strain>
    </source>
</reference>
<evidence type="ECO:0000313" key="2">
    <source>
        <dbReference type="Proteomes" id="UP000231987"/>
    </source>
</evidence>
<dbReference type="AlphaFoldDB" id="A0A2J0YWZ9"/>